<dbReference type="PIRSF" id="PIRSF002070">
    <property type="entry name" value="SSB"/>
    <property type="match status" value="1"/>
</dbReference>
<dbReference type="NCBIfam" id="TIGR00621">
    <property type="entry name" value="ssb"/>
    <property type="match status" value="1"/>
</dbReference>
<dbReference type="GO" id="GO:0006260">
    <property type="term" value="P:DNA replication"/>
    <property type="evidence" value="ECO:0007669"/>
    <property type="project" value="InterPro"/>
</dbReference>
<dbReference type="GO" id="GO:0003697">
    <property type="term" value="F:single-stranded DNA binding"/>
    <property type="evidence" value="ECO:0007669"/>
    <property type="project" value="UniProtKB-UniRule"/>
</dbReference>
<evidence type="ECO:0000256" key="2">
    <source>
        <dbReference type="HAMAP-Rule" id="MF_00984"/>
    </source>
</evidence>
<dbReference type="InterPro" id="IPR000424">
    <property type="entry name" value="Primosome_PriB/ssb"/>
</dbReference>
<feature type="region of interest" description="Disordered" evidence="4">
    <location>
        <begin position="110"/>
        <end position="141"/>
    </location>
</feature>
<dbReference type="Gene3D" id="2.40.50.140">
    <property type="entry name" value="Nucleic acid-binding proteins"/>
    <property type="match status" value="1"/>
</dbReference>
<dbReference type="PATRIC" id="fig|1497955.3.peg.125"/>
<evidence type="ECO:0000256" key="1">
    <source>
        <dbReference type="ARBA" id="ARBA00023125"/>
    </source>
</evidence>
<evidence type="ECO:0000313" key="5">
    <source>
        <dbReference type="EMBL" id="KXB42454.1"/>
    </source>
</evidence>
<dbReference type="EMBL" id="LSCV01000002">
    <property type="protein sequence ID" value="KXB42454.1"/>
    <property type="molecule type" value="Genomic_DNA"/>
</dbReference>
<dbReference type="InterPro" id="IPR011344">
    <property type="entry name" value="ssDNA-bd"/>
</dbReference>
<reference evidence="6" key="1">
    <citation type="submission" date="2016-01" db="EMBL/GenBank/DDBJ databases">
        <authorList>
            <person name="Mitreva M."/>
            <person name="Pepin K.H."/>
            <person name="Mihindukulasuriya K.A."/>
            <person name="Fulton R."/>
            <person name="Fronick C."/>
            <person name="O'Laughlin M."/>
            <person name="Miner T."/>
            <person name="Herter B."/>
            <person name="Rosa B.A."/>
            <person name="Cordes M."/>
            <person name="Tomlinson C."/>
            <person name="Wollam A."/>
            <person name="Palsikar V.B."/>
            <person name="Mardis E.R."/>
            <person name="Wilson R.K."/>
        </authorList>
    </citation>
    <scope>NUCLEOTIDE SEQUENCE [LARGE SCALE GENOMIC DNA]</scope>
    <source>
        <strain evidence="6">KA00274</strain>
    </source>
</reference>
<dbReference type="PANTHER" id="PTHR10302">
    <property type="entry name" value="SINGLE-STRANDED DNA-BINDING PROTEIN"/>
    <property type="match status" value="1"/>
</dbReference>
<dbReference type="SUPFAM" id="SSF50249">
    <property type="entry name" value="Nucleic acid-binding proteins"/>
    <property type="match status" value="1"/>
</dbReference>
<proteinExistence type="inferred from homology"/>
<evidence type="ECO:0000256" key="4">
    <source>
        <dbReference type="SAM" id="MobiDB-lite"/>
    </source>
</evidence>
<dbReference type="InterPro" id="IPR012340">
    <property type="entry name" value="NA-bd_OB-fold"/>
</dbReference>
<evidence type="ECO:0000313" key="6">
    <source>
        <dbReference type="Proteomes" id="UP000070080"/>
    </source>
</evidence>
<dbReference type="STRING" id="1497955.HMPREF1872_00125"/>
<keyword evidence="6" id="KW-1185">Reference proteome</keyword>
<comment type="subunit">
    <text evidence="2">Homotetramer.</text>
</comment>
<dbReference type="Proteomes" id="UP000070080">
    <property type="component" value="Unassembled WGS sequence"/>
</dbReference>
<dbReference type="PANTHER" id="PTHR10302:SF27">
    <property type="entry name" value="SINGLE-STRANDED DNA-BINDING PROTEIN"/>
    <property type="match status" value="1"/>
</dbReference>
<comment type="caution">
    <text evidence="5">The sequence shown here is derived from an EMBL/GenBank/DDBJ whole genome shotgun (WGS) entry which is preliminary data.</text>
</comment>
<comment type="caution">
    <text evidence="2">Lacks conserved residue(s) required for the propagation of feature annotation.</text>
</comment>
<dbReference type="HAMAP" id="MF_00984">
    <property type="entry name" value="SSB"/>
    <property type="match status" value="1"/>
</dbReference>
<dbReference type="AlphaFoldDB" id="A0A133YGY4"/>
<dbReference type="CDD" id="cd04496">
    <property type="entry name" value="SSB_OBF"/>
    <property type="match status" value="1"/>
</dbReference>
<protein>
    <recommendedName>
        <fullName evidence="2 3">Single-stranded DNA-binding protein</fullName>
        <shortName evidence="2">SSB</shortName>
    </recommendedName>
</protein>
<sequence>MNKAILMGRLTKNPELRQTPNGVSVVSFTLAVDRRFKSQNGERETDFIPMIAWRQQAEFIAKYFKQGSKMVAVGSIQVRSYDKNGERRYITEIVVDEVYFAESKVASSNNNYGGDTANKPQPAVSQASNKPQANDAFDLDDSDEFFNVSGSDNTLPFSL</sequence>
<organism evidence="5 6">
    <name type="scientific">Amygdalobacter nucleatus</name>
    <dbReference type="NCBI Taxonomy" id="3029274"/>
    <lineage>
        <taxon>Bacteria</taxon>
        <taxon>Bacillati</taxon>
        <taxon>Bacillota</taxon>
        <taxon>Clostridia</taxon>
        <taxon>Eubacteriales</taxon>
        <taxon>Oscillospiraceae</taxon>
        <taxon>Amygdalobacter</taxon>
    </lineage>
</organism>
<dbReference type="PROSITE" id="PS50935">
    <property type="entry name" value="SSB"/>
    <property type="match status" value="1"/>
</dbReference>
<gene>
    <name evidence="5" type="ORF">HMPREF1872_00125</name>
</gene>
<dbReference type="GO" id="GO:0009295">
    <property type="term" value="C:nucleoid"/>
    <property type="evidence" value="ECO:0007669"/>
    <property type="project" value="TreeGrafter"/>
</dbReference>
<dbReference type="RefSeq" id="WP_066712413.1">
    <property type="nucleotide sequence ID" value="NZ_CP118869.1"/>
</dbReference>
<accession>A0A133YGY4</accession>
<keyword evidence="1 2" id="KW-0238">DNA-binding</keyword>
<dbReference type="Pfam" id="PF00436">
    <property type="entry name" value="SSB"/>
    <property type="match status" value="1"/>
</dbReference>
<name>A0A133YGY4_9FIRM</name>
<dbReference type="OrthoDB" id="9809878at2"/>
<evidence type="ECO:0000256" key="3">
    <source>
        <dbReference type="PIRNR" id="PIRNR002070"/>
    </source>
</evidence>
<feature type="compositionally biased region" description="Polar residues" evidence="4">
    <location>
        <begin position="123"/>
        <end position="132"/>
    </location>
</feature>